<evidence type="ECO:0000259" key="7">
    <source>
        <dbReference type="PROSITE" id="PS51194"/>
    </source>
</evidence>
<dbReference type="SMART" id="SM00382">
    <property type="entry name" value="AAA"/>
    <property type="match status" value="1"/>
</dbReference>
<protein>
    <submittedName>
        <fullName evidence="8">p-loop containing nucleoside triphosphate hydrolase protein</fullName>
    </submittedName>
</protein>
<comment type="catalytic activity">
    <reaction evidence="4">
        <text>ATP + H2O = ADP + phosphate + H(+)</text>
        <dbReference type="Rhea" id="RHEA:13065"/>
        <dbReference type="ChEBI" id="CHEBI:15377"/>
        <dbReference type="ChEBI" id="CHEBI:15378"/>
        <dbReference type="ChEBI" id="CHEBI:30616"/>
        <dbReference type="ChEBI" id="CHEBI:43474"/>
        <dbReference type="ChEBI" id="CHEBI:456216"/>
        <dbReference type="EC" id="3.6.4.13"/>
    </reaction>
</comment>
<accession>A0A1Y2ACC0</accession>
<dbReference type="STRING" id="1754190.A0A1Y2ACC0"/>
<proteinExistence type="predicted"/>
<dbReference type="OrthoDB" id="10253254at2759"/>
<dbReference type="GO" id="GO:0003724">
    <property type="term" value="F:RNA helicase activity"/>
    <property type="evidence" value="ECO:0007669"/>
    <property type="project" value="UniProtKB-EC"/>
</dbReference>
<dbReference type="FunFam" id="3.40.50.300:FF:000594">
    <property type="entry name" value="Pre-mRNA-splicing factor ATP-dependent RNA helicase"/>
    <property type="match status" value="1"/>
</dbReference>
<dbReference type="GO" id="GO:0003723">
    <property type="term" value="F:RNA binding"/>
    <property type="evidence" value="ECO:0007669"/>
    <property type="project" value="TreeGrafter"/>
</dbReference>
<dbReference type="GO" id="GO:0005524">
    <property type="term" value="F:ATP binding"/>
    <property type="evidence" value="ECO:0007669"/>
    <property type="project" value="UniProtKB-KW"/>
</dbReference>
<evidence type="ECO:0000313" key="9">
    <source>
        <dbReference type="Proteomes" id="UP000193920"/>
    </source>
</evidence>
<evidence type="ECO:0000256" key="3">
    <source>
        <dbReference type="ARBA" id="ARBA00022840"/>
    </source>
</evidence>
<dbReference type="InterPro" id="IPR003593">
    <property type="entry name" value="AAA+_ATPase"/>
</dbReference>
<name>A0A1Y2ACC0_9FUNG</name>
<dbReference type="CDD" id="cd18791">
    <property type="entry name" value="SF2_C_RHA"/>
    <property type="match status" value="1"/>
</dbReference>
<dbReference type="EMBL" id="MCOG01000296">
    <property type="protein sequence ID" value="ORY20219.1"/>
    <property type="molecule type" value="Genomic_DNA"/>
</dbReference>
<dbReference type="SMART" id="SM00487">
    <property type="entry name" value="DEXDc"/>
    <property type="match status" value="1"/>
</dbReference>
<keyword evidence="2 8" id="KW-0378">Hydrolase</keyword>
<sequence length="751" mass="87512">MSDSVLRLWISDQIYKLVGLSEKTMVDYIYVLATSSKNKNDLYNSLLNLDIPQSSGLRQFADELYSKVPHKTKSVKKETQERKNKEKETISLLQKNSSYKLLMDDSDEDEVEHTKMKKKHKHKRKHEKSDDIDSDTKRKKHIRRKRKEDKDKEWETDSEEERRISLAIQDTYNEREEKYEEEESEDEYLKEERERERDLRERDEFAERLKQKDLEKTKKLVEDHSSKADSEAAKRRNIANDKELRKKALPSIRERSRQEYLKKREEQRLELLKKKIEDEELLFKDSELTERERKEHEYDKQVLKLATERMNINDKVDGYQMPEDYITEKGKLDKKKQESVLYSRYEDDENKDSFVTEQDRWEEQQIEKSLLKVGNKEKLATEEDYEYVFDEEQHIDFIKSQAMPGKDDNDNEAPEISQEKKKAMTMKEVRESLPIFAYREQLLEAIENFQVLIIVGETGSGKTTQIPQYLHEAGYTKGGKKVGCTQPRRVAAMSVAARVAEEMDVKLGYQVGYSIRFEDCTSEKTVLKYMTDGMLLREFLSEPDLNSYSVLIIDEAHERTLHTDILFGLVKDIARFRPDLKLLISSATMDAQKFSEYFDDAPIFNIPGRRYPVDIFYTKAPEANYLSAAITTIMQIHVTQGPGDILLFLTGQEEIENAEEALKKICLQLGSKIKELIICPIYASLPSDLQGKIFEPTPEGARKVVLATNIAETSITIDGIVYVIDPGFAKQNSYNPRTGMESLIVTPVSII</sequence>
<dbReference type="Pfam" id="PF00270">
    <property type="entry name" value="DEAD"/>
    <property type="match status" value="1"/>
</dbReference>
<dbReference type="PANTHER" id="PTHR18934">
    <property type="entry name" value="ATP-DEPENDENT RNA HELICASE"/>
    <property type="match status" value="1"/>
</dbReference>
<dbReference type="AlphaFoldDB" id="A0A1Y2ACC0"/>
<evidence type="ECO:0000256" key="1">
    <source>
        <dbReference type="ARBA" id="ARBA00022741"/>
    </source>
</evidence>
<gene>
    <name evidence="8" type="ORF">LY90DRAFT_155799</name>
</gene>
<dbReference type="InterPro" id="IPR027417">
    <property type="entry name" value="P-loop_NTPase"/>
</dbReference>
<dbReference type="SUPFAM" id="SSF52540">
    <property type="entry name" value="P-loop containing nucleoside triphosphate hydrolases"/>
    <property type="match status" value="1"/>
</dbReference>
<dbReference type="PANTHER" id="PTHR18934:SF83">
    <property type="entry name" value="PRE-MRNA-SPLICING FACTOR ATP-DEPENDENT RNA HELICASE DHX16"/>
    <property type="match status" value="1"/>
</dbReference>
<evidence type="ECO:0000259" key="6">
    <source>
        <dbReference type="PROSITE" id="PS51192"/>
    </source>
</evidence>
<evidence type="ECO:0000256" key="5">
    <source>
        <dbReference type="SAM" id="MobiDB-lite"/>
    </source>
</evidence>
<feature type="compositionally biased region" description="Acidic residues" evidence="5">
    <location>
        <begin position="179"/>
        <end position="189"/>
    </location>
</feature>
<feature type="domain" description="Helicase C-terminal" evidence="7">
    <location>
        <begin position="632"/>
        <end position="751"/>
    </location>
</feature>
<feature type="compositionally biased region" description="Basic residues" evidence="5">
    <location>
        <begin position="115"/>
        <end position="126"/>
    </location>
</feature>
<dbReference type="InterPro" id="IPR011545">
    <property type="entry name" value="DEAD/DEAH_box_helicase_dom"/>
</dbReference>
<dbReference type="GO" id="GO:0016787">
    <property type="term" value="F:hydrolase activity"/>
    <property type="evidence" value="ECO:0007669"/>
    <property type="project" value="UniProtKB-KW"/>
</dbReference>
<dbReference type="PROSITE" id="PS51192">
    <property type="entry name" value="HELICASE_ATP_BIND_1"/>
    <property type="match status" value="1"/>
</dbReference>
<keyword evidence="9" id="KW-1185">Reference proteome</keyword>
<dbReference type="Gene3D" id="3.40.50.300">
    <property type="entry name" value="P-loop containing nucleotide triphosphate hydrolases"/>
    <property type="match status" value="2"/>
</dbReference>
<comment type="caution">
    <text evidence="8">The sequence shown here is derived from an EMBL/GenBank/DDBJ whole genome shotgun (WGS) entry which is preliminary data.</text>
</comment>
<dbReference type="PROSITE" id="PS51194">
    <property type="entry name" value="HELICASE_CTER"/>
    <property type="match status" value="1"/>
</dbReference>
<dbReference type="PROSITE" id="PS00690">
    <property type="entry name" value="DEAH_ATP_HELICASE"/>
    <property type="match status" value="1"/>
</dbReference>
<feature type="compositionally biased region" description="Basic and acidic residues" evidence="5">
    <location>
        <begin position="148"/>
        <end position="164"/>
    </location>
</feature>
<evidence type="ECO:0000313" key="8">
    <source>
        <dbReference type="EMBL" id="ORY20219.1"/>
    </source>
</evidence>
<organism evidence="8 9">
    <name type="scientific">Neocallimastix californiae</name>
    <dbReference type="NCBI Taxonomy" id="1754190"/>
    <lineage>
        <taxon>Eukaryota</taxon>
        <taxon>Fungi</taxon>
        <taxon>Fungi incertae sedis</taxon>
        <taxon>Chytridiomycota</taxon>
        <taxon>Chytridiomycota incertae sedis</taxon>
        <taxon>Neocallimastigomycetes</taxon>
        <taxon>Neocallimastigales</taxon>
        <taxon>Neocallimastigaceae</taxon>
        <taxon>Neocallimastix</taxon>
    </lineage>
</organism>
<dbReference type="CDD" id="cd17974">
    <property type="entry name" value="DEXHc_DHX16"/>
    <property type="match status" value="1"/>
</dbReference>
<dbReference type="InterPro" id="IPR014001">
    <property type="entry name" value="Helicase_ATP-bd"/>
</dbReference>
<feature type="compositionally biased region" description="Basic residues" evidence="5">
    <location>
        <begin position="137"/>
        <end position="147"/>
    </location>
</feature>
<feature type="compositionally biased region" description="Basic and acidic residues" evidence="5">
    <location>
        <begin position="127"/>
        <end position="136"/>
    </location>
</feature>
<evidence type="ECO:0000256" key="4">
    <source>
        <dbReference type="ARBA" id="ARBA00047984"/>
    </source>
</evidence>
<dbReference type="GO" id="GO:0071013">
    <property type="term" value="C:catalytic step 2 spliceosome"/>
    <property type="evidence" value="ECO:0007669"/>
    <property type="project" value="TreeGrafter"/>
</dbReference>
<feature type="domain" description="Helicase ATP-binding" evidence="6">
    <location>
        <begin position="443"/>
        <end position="607"/>
    </location>
</feature>
<feature type="region of interest" description="Disordered" evidence="5">
    <location>
        <begin position="101"/>
        <end position="250"/>
    </location>
</feature>
<dbReference type="Proteomes" id="UP000193920">
    <property type="component" value="Unassembled WGS sequence"/>
</dbReference>
<evidence type="ECO:0000256" key="2">
    <source>
        <dbReference type="ARBA" id="ARBA00022801"/>
    </source>
</evidence>
<feature type="compositionally biased region" description="Basic and acidic residues" evidence="5">
    <location>
        <begin position="190"/>
        <end position="250"/>
    </location>
</feature>
<reference evidence="8 9" key="1">
    <citation type="submission" date="2016-08" db="EMBL/GenBank/DDBJ databases">
        <title>A Parts List for Fungal Cellulosomes Revealed by Comparative Genomics.</title>
        <authorList>
            <consortium name="DOE Joint Genome Institute"/>
            <person name="Haitjema C.H."/>
            <person name="Gilmore S.P."/>
            <person name="Henske J.K."/>
            <person name="Solomon K.V."/>
            <person name="De Groot R."/>
            <person name="Kuo A."/>
            <person name="Mondo S.J."/>
            <person name="Salamov A.A."/>
            <person name="Labutti K."/>
            <person name="Zhao Z."/>
            <person name="Chiniquy J."/>
            <person name="Barry K."/>
            <person name="Brewer H.M."/>
            <person name="Purvine S.O."/>
            <person name="Wright A.T."/>
            <person name="Boxma B."/>
            <person name="Van Alen T."/>
            <person name="Hackstein J.H."/>
            <person name="Baker S.E."/>
            <person name="Grigoriev I.V."/>
            <person name="O'Malley M.A."/>
        </authorList>
    </citation>
    <scope>NUCLEOTIDE SEQUENCE [LARGE SCALE GENOMIC DNA]</scope>
    <source>
        <strain evidence="8 9">G1</strain>
    </source>
</reference>
<dbReference type="FunFam" id="3.40.50.300:FF:002859">
    <property type="entry name" value="putative pre-mRNA-splicing factor ATP-dependent RNA helicase DHX16 isoform X1"/>
    <property type="match status" value="1"/>
</dbReference>
<dbReference type="InterPro" id="IPR002464">
    <property type="entry name" value="DNA/RNA_helicase_DEAH_CS"/>
</dbReference>
<keyword evidence="3" id="KW-0067">ATP-binding</keyword>
<dbReference type="SMART" id="SM00490">
    <property type="entry name" value="HELICc"/>
    <property type="match status" value="1"/>
</dbReference>
<dbReference type="InterPro" id="IPR001650">
    <property type="entry name" value="Helicase_C-like"/>
</dbReference>
<dbReference type="Pfam" id="PF00271">
    <property type="entry name" value="Helicase_C"/>
    <property type="match status" value="1"/>
</dbReference>
<keyword evidence="1" id="KW-0547">Nucleotide-binding</keyword>